<dbReference type="AlphaFoldDB" id="A0A0F8YTE3"/>
<evidence type="ECO:0000259" key="3">
    <source>
        <dbReference type="Pfam" id="PF03358"/>
    </source>
</evidence>
<feature type="domain" description="NADPH-dependent FMN reductase-like" evidence="3">
    <location>
        <begin position="12"/>
        <end position="151"/>
    </location>
</feature>
<gene>
    <name evidence="4" type="ORF">LCGC14_3116620</name>
</gene>
<reference evidence="4" key="1">
    <citation type="journal article" date="2015" name="Nature">
        <title>Complex archaea that bridge the gap between prokaryotes and eukaryotes.</title>
        <authorList>
            <person name="Spang A."/>
            <person name="Saw J.H."/>
            <person name="Jorgensen S.L."/>
            <person name="Zaremba-Niedzwiedzka K."/>
            <person name="Martijn J."/>
            <person name="Lind A.E."/>
            <person name="van Eijk R."/>
            <person name="Schleper C."/>
            <person name="Guy L."/>
            <person name="Ettema T.J."/>
        </authorList>
    </citation>
    <scope>NUCLEOTIDE SEQUENCE</scope>
</reference>
<name>A0A0F8YTE3_9ZZZZ</name>
<dbReference type="PANTHER" id="PTHR43278">
    <property type="entry name" value="NAD(P)H-DEPENDENT FMN-CONTAINING OXIDOREDUCTASE YWQN-RELATED"/>
    <property type="match status" value="1"/>
</dbReference>
<dbReference type="PANTHER" id="PTHR43278:SF4">
    <property type="entry name" value="NAD(P)H-DEPENDENT FMN-CONTAINING OXIDOREDUCTASE YWQN-RELATED"/>
    <property type="match status" value="1"/>
</dbReference>
<protein>
    <recommendedName>
        <fullName evidence="3">NADPH-dependent FMN reductase-like domain-containing protein</fullName>
    </recommendedName>
</protein>
<keyword evidence="1" id="KW-0285">Flavoprotein</keyword>
<comment type="caution">
    <text evidence="4">The sequence shown here is derived from an EMBL/GenBank/DDBJ whole genome shotgun (WGS) entry which is preliminary data.</text>
</comment>
<keyword evidence="2" id="KW-0288">FMN</keyword>
<dbReference type="InterPro" id="IPR029039">
    <property type="entry name" value="Flavoprotein-like_sf"/>
</dbReference>
<evidence type="ECO:0000256" key="2">
    <source>
        <dbReference type="ARBA" id="ARBA00022643"/>
    </source>
</evidence>
<dbReference type="Pfam" id="PF03358">
    <property type="entry name" value="FMN_red"/>
    <property type="match status" value="1"/>
</dbReference>
<evidence type="ECO:0000313" key="4">
    <source>
        <dbReference type="EMBL" id="KKK51271.1"/>
    </source>
</evidence>
<dbReference type="GO" id="GO:0016491">
    <property type="term" value="F:oxidoreductase activity"/>
    <property type="evidence" value="ECO:0007669"/>
    <property type="project" value="InterPro"/>
</dbReference>
<dbReference type="Gene3D" id="3.40.50.360">
    <property type="match status" value="1"/>
</dbReference>
<dbReference type="EMBL" id="LAZR01067592">
    <property type="protein sequence ID" value="KKK51271.1"/>
    <property type="molecule type" value="Genomic_DNA"/>
</dbReference>
<accession>A0A0F8YTE3</accession>
<dbReference type="InterPro" id="IPR005025">
    <property type="entry name" value="FMN_Rdtase-like_dom"/>
</dbReference>
<dbReference type="InterPro" id="IPR051796">
    <property type="entry name" value="ISF_SsuE-like"/>
</dbReference>
<sequence>MLFNRVNGKCQMKVIGFSAGSVGREGNIDRMVKAILEKSGHEVEFVKLADLTYSGCKGCVQLCAKPQVCRLQDDAQPYYQKVKEADAVVIGTPVYFDAITSMASAFIERFFGYRHVDIPIAGKPFVLAVAGAMMLDSAVDQLHKAVGMFEVDVLDTVRLASKVPPCFRCGRHTECEIGGAYKMFGEAAKKMKITKQMFTRWEDDSKVAAAVDAAAEKLKNI</sequence>
<dbReference type="SUPFAM" id="SSF52218">
    <property type="entry name" value="Flavoproteins"/>
    <property type="match status" value="1"/>
</dbReference>
<proteinExistence type="predicted"/>
<evidence type="ECO:0000256" key="1">
    <source>
        <dbReference type="ARBA" id="ARBA00022630"/>
    </source>
</evidence>
<organism evidence="4">
    <name type="scientific">marine sediment metagenome</name>
    <dbReference type="NCBI Taxonomy" id="412755"/>
    <lineage>
        <taxon>unclassified sequences</taxon>
        <taxon>metagenomes</taxon>
        <taxon>ecological metagenomes</taxon>
    </lineage>
</organism>